<feature type="region of interest" description="Disordered" evidence="1">
    <location>
        <begin position="272"/>
        <end position="328"/>
    </location>
</feature>
<evidence type="ECO:0000313" key="2">
    <source>
        <dbReference type="EMBL" id="ORX95054.1"/>
    </source>
</evidence>
<sequence>MNIPPDKIPNPLPTSRPRGWYWQTEPSKTVLSVFESNKSRAICPKCCLHLGFTKDSNGSGNATYGCFKCKGCATKFKAKIFWTECMHLPADKLPLSIPDPTITPPAQSSTLSNLSLFFGKATDVSMSLDNEDQGCPTSPVPSHSSMDTTVNLPVYQSSLEHLDGAASLSPCSTTQTCSSLRLQALKKRRRSCSPQQRLRNATGCSPFARAKIRYLENAVKAMKTTMAHYAQKVDRLTMLMENFLSTQSNSSNTQPSQPNKAPVANAPVQVLADPSSSSITSIASPSAVVQPQPLSATPHSSSVSSPKPTFAEIAKRHAKTGTKEEYSG</sequence>
<comment type="caution">
    <text evidence="2">The sequence shown here is derived from an EMBL/GenBank/DDBJ whole genome shotgun (WGS) entry which is preliminary data.</text>
</comment>
<accession>A0A1Y1YBS4</accession>
<dbReference type="InParanoid" id="A0A1Y1YBS4"/>
<proteinExistence type="predicted"/>
<feature type="compositionally biased region" description="Low complexity" evidence="1">
    <location>
        <begin position="274"/>
        <end position="308"/>
    </location>
</feature>
<dbReference type="Proteomes" id="UP000193498">
    <property type="component" value="Unassembled WGS sequence"/>
</dbReference>
<gene>
    <name evidence="2" type="ORF">K493DRAFT_301681</name>
</gene>
<dbReference type="AlphaFoldDB" id="A0A1Y1YBS4"/>
<reference evidence="2 3" key="1">
    <citation type="submission" date="2016-07" db="EMBL/GenBank/DDBJ databases">
        <title>Pervasive Adenine N6-methylation of Active Genes in Fungi.</title>
        <authorList>
            <consortium name="DOE Joint Genome Institute"/>
            <person name="Mondo S.J."/>
            <person name="Dannebaum R.O."/>
            <person name="Kuo R.C."/>
            <person name="Labutti K."/>
            <person name="Haridas S."/>
            <person name="Kuo A."/>
            <person name="Salamov A."/>
            <person name="Ahrendt S.R."/>
            <person name="Lipzen A."/>
            <person name="Sullivan W."/>
            <person name="Andreopoulos W.B."/>
            <person name="Clum A."/>
            <person name="Lindquist E."/>
            <person name="Daum C."/>
            <person name="Ramamoorthy G.K."/>
            <person name="Gryganskyi A."/>
            <person name="Culley D."/>
            <person name="Magnuson J.K."/>
            <person name="James T.Y."/>
            <person name="O'Malley M.A."/>
            <person name="Stajich J.E."/>
            <person name="Spatafora J.W."/>
            <person name="Visel A."/>
            <person name="Grigoriev I.V."/>
        </authorList>
    </citation>
    <scope>NUCLEOTIDE SEQUENCE [LARGE SCALE GENOMIC DNA]</scope>
    <source>
        <strain evidence="2 3">CBS 931.73</strain>
    </source>
</reference>
<keyword evidence="3" id="KW-1185">Reference proteome</keyword>
<name>A0A1Y1YBS4_9FUNG</name>
<dbReference type="EMBL" id="MCFE01000188">
    <property type="protein sequence ID" value="ORX95054.1"/>
    <property type="molecule type" value="Genomic_DNA"/>
</dbReference>
<evidence type="ECO:0000313" key="3">
    <source>
        <dbReference type="Proteomes" id="UP000193498"/>
    </source>
</evidence>
<organism evidence="2 3">
    <name type="scientific">Basidiobolus meristosporus CBS 931.73</name>
    <dbReference type="NCBI Taxonomy" id="1314790"/>
    <lineage>
        <taxon>Eukaryota</taxon>
        <taxon>Fungi</taxon>
        <taxon>Fungi incertae sedis</taxon>
        <taxon>Zoopagomycota</taxon>
        <taxon>Entomophthoromycotina</taxon>
        <taxon>Basidiobolomycetes</taxon>
        <taxon>Basidiobolales</taxon>
        <taxon>Basidiobolaceae</taxon>
        <taxon>Basidiobolus</taxon>
    </lineage>
</organism>
<evidence type="ECO:0000256" key="1">
    <source>
        <dbReference type="SAM" id="MobiDB-lite"/>
    </source>
</evidence>
<dbReference type="OrthoDB" id="5681060at2759"/>
<dbReference type="STRING" id="1314790.A0A1Y1YBS4"/>
<protein>
    <submittedName>
        <fullName evidence="2">Uncharacterized protein</fullName>
    </submittedName>
</protein>